<dbReference type="InterPro" id="IPR011970">
    <property type="entry name" value="MltB_2"/>
</dbReference>
<accession>A0A6B2K1M7</accession>
<organism evidence="3 4">
    <name type="scientific">Pseudoroseicyclus tamaricis</name>
    <dbReference type="NCBI Taxonomy" id="2705421"/>
    <lineage>
        <taxon>Bacteria</taxon>
        <taxon>Pseudomonadati</taxon>
        <taxon>Pseudomonadota</taxon>
        <taxon>Alphaproteobacteria</taxon>
        <taxon>Rhodobacterales</taxon>
        <taxon>Paracoccaceae</taxon>
        <taxon>Pseudoroseicyclus</taxon>
    </lineage>
</organism>
<dbReference type="PROSITE" id="PS51257">
    <property type="entry name" value="PROKAR_LIPOPROTEIN"/>
    <property type="match status" value="1"/>
</dbReference>
<dbReference type="GO" id="GO:0009253">
    <property type="term" value="P:peptidoglycan catabolic process"/>
    <property type="evidence" value="ECO:0007669"/>
    <property type="project" value="TreeGrafter"/>
</dbReference>
<feature type="domain" description="Transglycosylase SLT" evidence="2">
    <location>
        <begin position="41"/>
        <end position="328"/>
    </location>
</feature>
<dbReference type="Gene3D" id="1.10.101.10">
    <property type="entry name" value="PGBD-like superfamily/PGBD"/>
    <property type="match status" value="1"/>
</dbReference>
<dbReference type="Gene3D" id="1.10.8.350">
    <property type="entry name" value="Bacterial muramidase"/>
    <property type="match status" value="1"/>
</dbReference>
<keyword evidence="4" id="KW-1185">Reference proteome</keyword>
<proteinExistence type="predicted"/>
<dbReference type="PANTHER" id="PTHR30163">
    <property type="entry name" value="MEMBRANE-BOUND LYTIC MUREIN TRANSGLYCOSYLASE B"/>
    <property type="match status" value="1"/>
</dbReference>
<dbReference type="InterPro" id="IPR023346">
    <property type="entry name" value="Lysozyme-like_dom_sf"/>
</dbReference>
<dbReference type="NCBIfam" id="TIGR02283">
    <property type="entry name" value="MltB_2"/>
    <property type="match status" value="1"/>
</dbReference>
<gene>
    <name evidence="3" type="ORF">GZA08_15540</name>
</gene>
<comment type="caution">
    <text evidence="3">The sequence shown here is derived from an EMBL/GenBank/DDBJ whole genome shotgun (WGS) entry which is preliminary data.</text>
</comment>
<dbReference type="InterPro" id="IPR036365">
    <property type="entry name" value="PGBD-like_sf"/>
</dbReference>
<dbReference type="InterPro" id="IPR031304">
    <property type="entry name" value="SLT_2"/>
</dbReference>
<feature type="domain" description="Peptidoglycan binding-like" evidence="1">
    <location>
        <begin position="350"/>
        <end position="404"/>
    </location>
</feature>
<dbReference type="CDD" id="cd13399">
    <property type="entry name" value="Slt35-like"/>
    <property type="match status" value="1"/>
</dbReference>
<evidence type="ECO:0000313" key="4">
    <source>
        <dbReference type="Proteomes" id="UP000474757"/>
    </source>
</evidence>
<evidence type="ECO:0000313" key="3">
    <source>
        <dbReference type="EMBL" id="NDV02384.1"/>
    </source>
</evidence>
<reference evidence="3 4" key="1">
    <citation type="submission" date="2020-02" db="EMBL/GenBank/DDBJ databases">
        <title>Pseudoroseicyclus tamarix, sp. nov., isolated from offshore sediment of a Tamarix chinensis forest.</title>
        <authorList>
            <person name="Gai Y."/>
        </authorList>
    </citation>
    <scope>NUCLEOTIDE SEQUENCE [LARGE SCALE GENOMIC DNA]</scope>
    <source>
        <strain evidence="3 4">CLL3-39</strain>
    </source>
</reference>
<dbReference type="Pfam" id="PF01471">
    <property type="entry name" value="PG_binding_1"/>
    <property type="match status" value="1"/>
</dbReference>
<dbReference type="SUPFAM" id="SSF47090">
    <property type="entry name" value="PGBD-like"/>
    <property type="match status" value="1"/>
</dbReference>
<dbReference type="InterPro" id="IPR043426">
    <property type="entry name" value="MltB-like"/>
</dbReference>
<protein>
    <submittedName>
        <fullName evidence="3">Lytic murein transglycosylase</fullName>
    </submittedName>
</protein>
<dbReference type="SUPFAM" id="SSF53955">
    <property type="entry name" value="Lysozyme-like"/>
    <property type="match status" value="1"/>
</dbReference>
<sequence>MRDLSLAVLATIVALAGCGMSARPAETTSGGGVEIVQNAAFDAWLTGFRPRALAAGLPEPVVSRALGGAGYIPEVIEKDRNQAESNLTYAAYFARIVSEERVANGRAALRAREAAFRGLEAQYGVPAGVVAAIWGMESAYGTRRGDFPVVSALATLAHDGRRGAFFEGQLIDALRIIAAGEVSPERMLGSWAGAMGHTQFIPSSYLSLAVDGTGDGRRDIWGDDPTDALASTANYLARSGWRTGEPWGLEVRLPSGYAGPTGARSAGDWAALGVARADGGALGGLPEGRLFLPTGAEGPAFLVFRNFDVIKRYNNADIYALAVGHLSDRLAGAGGLRVQFPGAEEILSPPELRELQERLTARGYDTGGVDGMMGGDTEAAVRAYQTAEGLLADGRATPALLARLRR</sequence>
<dbReference type="Pfam" id="PF13406">
    <property type="entry name" value="SLT_2"/>
    <property type="match status" value="1"/>
</dbReference>
<dbReference type="InterPro" id="IPR036366">
    <property type="entry name" value="PGBDSf"/>
</dbReference>
<dbReference type="InterPro" id="IPR002477">
    <property type="entry name" value="Peptidoglycan-bd-like"/>
</dbReference>
<evidence type="ECO:0000259" key="2">
    <source>
        <dbReference type="Pfam" id="PF13406"/>
    </source>
</evidence>
<dbReference type="AlphaFoldDB" id="A0A6B2K1M7"/>
<dbReference type="EMBL" id="JAAGAB010000003">
    <property type="protein sequence ID" value="NDV02384.1"/>
    <property type="molecule type" value="Genomic_DNA"/>
</dbReference>
<dbReference type="Proteomes" id="UP000474757">
    <property type="component" value="Unassembled WGS sequence"/>
</dbReference>
<dbReference type="PANTHER" id="PTHR30163:SF8">
    <property type="entry name" value="LYTIC MUREIN TRANSGLYCOSYLASE"/>
    <property type="match status" value="1"/>
</dbReference>
<name>A0A6B2K1M7_9RHOB</name>
<dbReference type="GO" id="GO:0008933">
    <property type="term" value="F:peptidoglycan lytic transglycosylase activity"/>
    <property type="evidence" value="ECO:0007669"/>
    <property type="project" value="TreeGrafter"/>
</dbReference>
<evidence type="ECO:0000259" key="1">
    <source>
        <dbReference type="Pfam" id="PF01471"/>
    </source>
</evidence>
<dbReference type="RefSeq" id="WP_163895253.1">
    <property type="nucleotide sequence ID" value="NZ_JAAFYS010000003.1"/>
</dbReference>
<dbReference type="Gene3D" id="1.10.530.10">
    <property type="match status" value="1"/>
</dbReference>